<dbReference type="Gene3D" id="3.30.200.20">
    <property type="entry name" value="Phosphorylase Kinase, domain 1"/>
    <property type="match status" value="1"/>
</dbReference>
<evidence type="ECO:0000259" key="1">
    <source>
        <dbReference type="PROSITE" id="PS50011"/>
    </source>
</evidence>
<dbReference type="Pfam" id="PF00069">
    <property type="entry name" value="Pkinase"/>
    <property type="match status" value="1"/>
</dbReference>
<accession>A0A9N8HYG6</accession>
<dbReference type="Proteomes" id="UP001153069">
    <property type="component" value="Unassembled WGS sequence"/>
</dbReference>
<dbReference type="InterPro" id="IPR011009">
    <property type="entry name" value="Kinase-like_dom_sf"/>
</dbReference>
<dbReference type="OrthoDB" id="197746at2759"/>
<dbReference type="SMART" id="SM00220">
    <property type="entry name" value="S_TKc"/>
    <property type="match status" value="1"/>
</dbReference>
<dbReference type="CDD" id="cd05117">
    <property type="entry name" value="STKc_CAMK"/>
    <property type="match status" value="1"/>
</dbReference>
<dbReference type="SUPFAM" id="SSF56112">
    <property type="entry name" value="Protein kinase-like (PK-like)"/>
    <property type="match status" value="1"/>
</dbReference>
<dbReference type="Gene3D" id="1.10.510.10">
    <property type="entry name" value="Transferase(Phosphotransferase) domain 1"/>
    <property type="match status" value="1"/>
</dbReference>
<dbReference type="GO" id="GO:0004672">
    <property type="term" value="F:protein kinase activity"/>
    <property type="evidence" value="ECO:0007669"/>
    <property type="project" value="InterPro"/>
</dbReference>
<keyword evidence="2" id="KW-0418">Kinase</keyword>
<proteinExistence type="predicted"/>
<comment type="caution">
    <text evidence="2">The sequence shown here is derived from an EMBL/GenBank/DDBJ whole genome shotgun (WGS) entry which is preliminary data.</text>
</comment>
<dbReference type="EMBL" id="CAICTM010004106">
    <property type="protein sequence ID" value="CAB9531848.1"/>
    <property type="molecule type" value="Genomic_DNA"/>
</dbReference>
<dbReference type="PROSITE" id="PS00108">
    <property type="entry name" value="PROTEIN_KINASE_ST"/>
    <property type="match status" value="1"/>
</dbReference>
<gene>
    <name evidence="2" type="ORF">SEMRO_4108_G352940.1</name>
</gene>
<protein>
    <submittedName>
        <fullName evidence="2">MAP kinase-activated protein kinase 2</fullName>
    </submittedName>
</protein>
<evidence type="ECO:0000313" key="3">
    <source>
        <dbReference type="Proteomes" id="UP001153069"/>
    </source>
</evidence>
<feature type="domain" description="Protein kinase" evidence="1">
    <location>
        <begin position="31"/>
        <end position="290"/>
    </location>
</feature>
<dbReference type="InterPro" id="IPR008271">
    <property type="entry name" value="Ser/Thr_kinase_AS"/>
</dbReference>
<keyword evidence="3" id="KW-1185">Reference proteome</keyword>
<dbReference type="AlphaFoldDB" id="A0A9N8HYG6"/>
<dbReference type="PROSITE" id="PS50011">
    <property type="entry name" value="PROTEIN_KINASE_DOM"/>
    <property type="match status" value="1"/>
</dbReference>
<evidence type="ECO:0000313" key="2">
    <source>
        <dbReference type="EMBL" id="CAB9531848.1"/>
    </source>
</evidence>
<sequence length="328" mass="37080">MTVLIRDTEAVAMLSRMPGADGYCRKFDELYHIEERLHSGAYGTVYRVTDRQHSNKELATKVIKRSKLSSKQESDILSEVNVMKDLAGVENVVQVVDFFAEEDAFYIVQQLARGGDLFEKVVNGYQYSEHNARTVALKLLQTLRKLHDRGVVHRDLKPENLLLSSSHDNTSVQLADFGFATYLPEGGYLDRRCGTPCYTSPEVWQKKPYNTQADMWSLGNVLYMLIDGRPPFYSKDTVEAGKLVCKGSVKFEGKQWDGISDAAKQCIRGLLTVDPTQRWTAEKALQSSWIQSGLTDALFENLDWPWMPSCSQHEDVGNSYVFVTLNLG</sequence>
<dbReference type="GO" id="GO:0005524">
    <property type="term" value="F:ATP binding"/>
    <property type="evidence" value="ECO:0007669"/>
    <property type="project" value="InterPro"/>
</dbReference>
<organism evidence="2 3">
    <name type="scientific">Seminavis robusta</name>
    <dbReference type="NCBI Taxonomy" id="568900"/>
    <lineage>
        <taxon>Eukaryota</taxon>
        <taxon>Sar</taxon>
        <taxon>Stramenopiles</taxon>
        <taxon>Ochrophyta</taxon>
        <taxon>Bacillariophyta</taxon>
        <taxon>Bacillariophyceae</taxon>
        <taxon>Bacillariophycidae</taxon>
        <taxon>Naviculales</taxon>
        <taxon>Naviculaceae</taxon>
        <taxon>Seminavis</taxon>
    </lineage>
</organism>
<dbReference type="PANTHER" id="PTHR24347">
    <property type="entry name" value="SERINE/THREONINE-PROTEIN KINASE"/>
    <property type="match status" value="1"/>
</dbReference>
<dbReference type="InterPro" id="IPR000719">
    <property type="entry name" value="Prot_kinase_dom"/>
</dbReference>
<keyword evidence="2" id="KW-0808">Transferase</keyword>
<reference evidence="2" key="1">
    <citation type="submission" date="2020-06" db="EMBL/GenBank/DDBJ databases">
        <authorList>
            <consortium name="Plant Systems Biology data submission"/>
        </authorList>
    </citation>
    <scope>NUCLEOTIDE SEQUENCE</scope>
    <source>
        <strain evidence="2">D6</strain>
    </source>
</reference>
<name>A0A9N8HYG6_9STRA</name>